<dbReference type="EMBL" id="PJQY01002193">
    <property type="protein sequence ID" value="PQP95750.1"/>
    <property type="molecule type" value="Genomic_DNA"/>
</dbReference>
<comment type="caution">
    <text evidence="1">The sequence shown here is derived from an EMBL/GenBank/DDBJ whole genome shotgun (WGS) entry which is preliminary data.</text>
</comment>
<protein>
    <submittedName>
        <fullName evidence="1">Uncharacterized protein</fullName>
    </submittedName>
</protein>
<dbReference type="AlphaFoldDB" id="A0A314XVW1"/>
<name>A0A314XVW1_PRUYE</name>
<organism evidence="1 2">
    <name type="scientific">Prunus yedoensis var. nudiflora</name>
    <dbReference type="NCBI Taxonomy" id="2094558"/>
    <lineage>
        <taxon>Eukaryota</taxon>
        <taxon>Viridiplantae</taxon>
        <taxon>Streptophyta</taxon>
        <taxon>Embryophyta</taxon>
        <taxon>Tracheophyta</taxon>
        <taxon>Spermatophyta</taxon>
        <taxon>Magnoliopsida</taxon>
        <taxon>eudicotyledons</taxon>
        <taxon>Gunneridae</taxon>
        <taxon>Pentapetalae</taxon>
        <taxon>rosids</taxon>
        <taxon>fabids</taxon>
        <taxon>Rosales</taxon>
        <taxon>Rosaceae</taxon>
        <taxon>Amygdaloideae</taxon>
        <taxon>Amygdaleae</taxon>
        <taxon>Prunus</taxon>
    </lineage>
</organism>
<keyword evidence="2" id="KW-1185">Reference proteome</keyword>
<dbReference type="Proteomes" id="UP000250321">
    <property type="component" value="Unassembled WGS sequence"/>
</dbReference>
<gene>
    <name evidence="1" type="ORF">Pyn_01769</name>
</gene>
<accession>A0A314XVW1</accession>
<reference evidence="1 2" key="1">
    <citation type="submission" date="2018-02" db="EMBL/GenBank/DDBJ databases">
        <title>Draft genome of wild Prunus yedoensis var. nudiflora.</title>
        <authorList>
            <person name="Baek S."/>
            <person name="Kim J.-H."/>
            <person name="Choi K."/>
            <person name="Kim G.-B."/>
            <person name="Cho A."/>
            <person name="Jang H."/>
            <person name="Shin C.-H."/>
            <person name="Yu H.-J."/>
            <person name="Mun J.-H."/>
        </authorList>
    </citation>
    <scope>NUCLEOTIDE SEQUENCE [LARGE SCALE GENOMIC DNA]</scope>
    <source>
        <strain evidence="2">cv. Jeju island</strain>
        <tissue evidence="1">Leaf</tissue>
    </source>
</reference>
<evidence type="ECO:0000313" key="1">
    <source>
        <dbReference type="EMBL" id="PQP95750.1"/>
    </source>
</evidence>
<evidence type="ECO:0000313" key="2">
    <source>
        <dbReference type="Proteomes" id="UP000250321"/>
    </source>
</evidence>
<proteinExistence type="predicted"/>
<sequence length="70" mass="7978">MKKVENLTRTKWQKVVAFTTCQYAIGRSFHAESREGCGSFPRTHFKAKTRKLWAAVQKAFSGPQVGRAFD</sequence>